<dbReference type="GO" id="GO:0005524">
    <property type="term" value="F:ATP binding"/>
    <property type="evidence" value="ECO:0007669"/>
    <property type="project" value="InterPro"/>
</dbReference>
<evidence type="ECO:0000256" key="2">
    <source>
        <dbReference type="ARBA" id="ARBA00022801"/>
    </source>
</evidence>
<reference evidence="5" key="1">
    <citation type="submission" date="2021-01" db="EMBL/GenBank/DDBJ databases">
        <title>Whole genome shotgun sequence of Planobispora rosea NBRC 15558.</title>
        <authorList>
            <person name="Komaki H."/>
            <person name="Tamura T."/>
        </authorList>
    </citation>
    <scope>NUCLEOTIDE SEQUENCE</scope>
    <source>
        <strain evidence="5">NBRC 15558</strain>
    </source>
</reference>
<keyword evidence="2 3" id="KW-0378">Hydrolase</keyword>
<dbReference type="Gene3D" id="3.90.79.10">
    <property type="entry name" value="Nucleoside Triphosphate Pyrophosphohydrolase"/>
    <property type="match status" value="1"/>
</dbReference>
<evidence type="ECO:0000313" key="6">
    <source>
        <dbReference type="Proteomes" id="UP000655044"/>
    </source>
</evidence>
<dbReference type="InterPro" id="IPR053931">
    <property type="entry name" value="RapZ_C"/>
</dbReference>
<dbReference type="PROSITE" id="PS00893">
    <property type="entry name" value="NUDIX_BOX"/>
    <property type="match status" value="1"/>
</dbReference>
<evidence type="ECO:0000256" key="3">
    <source>
        <dbReference type="RuleBase" id="RU003476"/>
    </source>
</evidence>
<dbReference type="SUPFAM" id="SSF55811">
    <property type="entry name" value="Nudix"/>
    <property type="match status" value="1"/>
</dbReference>
<dbReference type="InterPro" id="IPR005337">
    <property type="entry name" value="RapZ-like"/>
</dbReference>
<dbReference type="InterPro" id="IPR020084">
    <property type="entry name" value="NUDIX_hydrolase_CS"/>
</dbReference>
<name>A0A8J3RTU8_PLARO</name>
<organism evidence="5 6">
    <name type="scientific">Planobispora rosea</name>
    <dbReference type="NCBI Taxonomy" id="35762"/>
    <lineage>
        <taxon>Bacteria</taxon>
        <taxon>Bacillati</taxon>
        <taxon>Actinomycetota</taxon>
        <taxon>Actinomycetes</taxon>
        <taxon>Streptosporangiales</taxon>
        <taxon>Streptosporangiaceae</taxon>
        <taxon>Planobispora</taxon>
    </lineage>
</organism>
<dbReference type="PROSITE" id="PS51462">
    <property type="entry name" value="NUDIX"/>
    <property type="match status" value="1"/>
</dbReference>
<dbReference type="Proteomes" id="UP000655044">
    <property type="component" value="Unassembled WGS sequence"/>
</dbReference>
<dbReference type="EMBL" id="BOOI01000001">
    <property type="protein sequence ID" value="GIH81712.1"/>
    <property type="molecule type" value="Genomic_DNA"/>
</dbReference>
<dbReference type="PANTHER" id="PTHR30448:SF0">
    <property type="entry name" value="RNASE ADAPTER PROTEIN RAPZ"/>
    <property type="match status" value="1"/>
</dbReference>
<keyword evidence="6" id="KW-1185">Reference proteome</keyword>
<dbReference type="Pfam" id="PF22740">
    <property type="entry name" value="PapZ_C"/>
    <property type="match status" value="1"/>
</dbReference>
<evidence type="ECO:0000256" key="1">
    <source>
        <dbReference type="ARBA" id="ARBA00005582"/>
    </source>
</evidence>
<sequence>MNTTTRTYTHPDVLTIGVRDGWADPETDPARLDWTARQAAAVIPFAVVDGRPVNPYAPTGIRYGRGELGHWGEALCADAVVTATDPTGRRWLVMVERDDGHGWALPGGTVDPGESPAQAAVRELAEETGLHLGDDAPWQPLPARYVPDPRASDEAWMVTVPAHCHLGTMDHADLPTVTGADDAARAAWVRADDYAVLTADLEAIYGRTVFAAHTALLRDFLDLPMPRVAVISFGYGHGTPPPADLTFDVRTALRNPHHDPAMRYRTGLEEAVHEHVMTTPGATDIVRFLTALALGLLPETPTGQPVRIAIGCAGGRHRSVALAEALAAVLDDLDIGAIAEHRDITKPVLPKGAHR</sequence>
<dbReference type="InterPro" id="IPR000086">
    <property type="entry name" value="NUDIX_hydrolase_dom"/>
</dbReference>
<evidence type="ECO:0000259" key="4">
    <source>
        <dbReference type="PROSITE" id="PS51462"/>
    </source>
</evidence>
<comment type="caution">
    <text evidence="5">The sequence shown here is derived from an EMBL/GenBank/DDBJ whole genome shotgun (WGS) entry which is preliminary data.</text>
</comment>
<comment type="similarity">
    <text evidence="1 3">Belongs to the Nudix hydrolase family.</text>
</comment>
<feature type="domain" description="Nudix hydrolase" evidence="4">
    <location>
        <begin position="74"/>
        <end position="211"/>
    </location>
</feature>
<dbReference type="Pfam" id="PF00293">
    <property type="entry name" value="NUDIX"/>
    <property type="match status" value="1"/>
</dbReference>
<dbReference type="PANTHER" id="PTHR30448">
    <property type="entry name" value="RNASE ADAPTER PROTEIN RAPZ"/>
    <property type="match status" value="1"/>
</dbReference>
<dbReference type="InterPro" id="IPR020476">
    <property type="entry name" value="Nudix_hydrolase"/>
</dbReference>
<accession>A0A8J3RTU8</accession>
<dbReference type="PRINTS" id="PR00502">
    <property type="entry name" value="NUDIXFAMILY"/>
</dbReference>
<dbReference type="RefSeq" id="WP_189242521.1">
    <property type="nucleotide sequence ID" value="NZ_BMQP01000016.1"/>
</dbReference>
<dbReference type="InterPro" id="IPR015797">
    <property type="entry name" value="NUDIX_hydrolase-like_dom_sf"/>
</dbReference>
<proteinExistence type="inferred from homology"/>
<dbReference type="AlphaFoldDB" id="A0A8J3RTU8"/>
<gene>
    <name evidence="5" type="ORF">Pro02_01200</name>
</gene>
<dbReference type="GO" id="GO:0016787">
    <property type="term" value="F:hydrolase activity"/>
    <property type="evidence" value="ECO:0007669"/>
    <property type="project" value="UniProtKB-KW"/>
</dbReference>
<protein>
    <recommendedName>
        <fullName evidence="4">Nudix hydrolase domain-containing protein</fullName>
    </recommendedName>
</protein>
<evidence type="ECO:0000313" key="5">
    <source>
        <dbReference type="EMBL" id="GIH81712.1"/>
    </source>
</evidence>